<keyword evidence="9" id="KW-1185">Reference proteome</keyword>
<dbReference type="Gene3D" id="2.40.70.10">
    <property type="entry name" value="Acid Proteases"/>
    <property type="match status" value="2"/>
</dbReference>
<evidence type="ECO:0000259" key="7">
    <source>
        <dbReference type="PROSITE" id="PS51767"/>
    </source>
</evidence>
<evidence type="ECO:0000313" key="9">
    <source>
        <dbReference type="Proteomes" id="UP000591131"/>
    </source>
</evidence>
<dbReference type="PROSITE" id="PS00141">
    <property type="entry name" value="ASP_PROTEASE"/>
    <property type="match status" value="1"/>
</dbReference>
<protein>
    <recommendedName>
        <fullName evidence="7">Peptidase A1 domain-containing protein</fullName>
    </recommendedName>
</protein>
<dbReference type="InterPro" id="IPR033121">
    <property type="entry name" value="PEPTIDASE_A1"/>
</dbReference>
<gene>
    <name evidence="8" type="ORF">FOL47_010593</name>
</gene>
<dbReference type="PRINTS" id="PR00792">
    <property type="entry name" value="PEPSIN"/>
</dbReference>
<dbReference type="InterPro" id="IPR001969">
    <property type="entry name" value="Aspartic_peptidase_AS"/>
</dbReference>
<keyword evidence="2 5" id="KW-0645">Protease</keyword>
<proteinExistence type="inferred from homology"/>
<dbReference type="OrthoDB" id="410343at2759"/>
<organism evidence="8 9">
    <name type="scientific">Perkinsus chesapeaki</name>
    <name type="common">Clam parasite</name>
    <name type="synonym">Perkinsus andrewsi</name>
    <dbReference type="NCBI Taxonomy" id="330153"/>
    <lineage>
        <taxon>Eukaryota</taxon>
        <taxon>Sar</taxon>
        <taxon>Alveolata</taxon>
        <taxon>Perkinsozoa</taxon>
        <taxon>Perkinsea</taxon>
        <taxon>Perkinsida</taxon>
        <taxon>Perkinsidae</taxon>
        <taxon>Perkinsus</taxon>
    </lineage>
</organism>
<dbReference type="GO" id="GO:0004190">
    <property type="term" value="F:aspartic-type endopeptidase activity"/>
    <property type="evidence" value="ECO:0007669"/>
    <property type="project" value="UniProtKB-KW"/>
</dbReference>
<dbReference type="SUPFAM" id="SSF50630">
    <property type="entry name" value="Acid proteases"/>
    <property type="match status" value="1"/>
</dbReference>
<dbReference type="PANTHER" id="PTHR47966">
    <property type="entry name" value="BETA-SITE APP-CLEAVING ENZYME, ISOFORM A-RELATED"/>
    <property type="match status" value="1"/>
</dbReference>
<feature type="chain" id="PRO_5029915716" description="Peptidase A1 domain-containing protein" evidence="6">
    <location>
        <begin position="18"/>
        <end position="380"/>
    </location>
</feature>
<dbReference type="Pfam" id="PF00026">
    <property type="entry name" value="Asp"/>
    <property type="match status" value="1"/>
</dbReference>
<dbReference type="InterPro" id="IPR034164">
    <property type="entry name" value="Pepsin-like_dom"/>
</dbReference>
<evidence type="ECO:0000256" key="2">
    <source>
        <dbReference type="ARBA" id="ARBA00022670"/>
    </source>
</evidence>
<reference evidence="8 9" key="1">
    <citation type="submission" date="2020-04" db="EMBL/GenBank/DDBJ databases">
        <title>Perkinsus chesapeaki whole genome sequence.</title>
        <authorList>
            <person name="Bogema D.R."/>
        </authorList>
    </citation>
    <scope>NUCLEOTIDE SEQUENCE [LARGE SCALE GENOMIC DNA]</scope>
    <source>
        <strain evidence="8">ATCC PRA-425</strain>
    </source>
</reference>
<dbReference type="PROSITE" id="PS51767">
    <property type="entry name" value="PEPTIDASE_A1"/>
    <property type="match status" value="1"/>
</dbReference>
<dbReference type="InterPro" id="IPR021109">
    <property type="entry name" value="Peptidase_aspartic_dom_sf"/>
</dbReference>
<sequence>MTGVLNWLLRRLLLVLTLLTIRRERQSVASGTGVLKVDISYMHILGYGYSVFGRLAIRGEYFWVIVDTGSPNIFFVWKEWYESDFGSCSYFRFGCYTCPKTCNPSEHKQDFINFADGTVVCVFDYNDTISIGQEDVPNLHFGLVSGQDPRHRLKKPFNLLGLSPYVKGDFNSLLDQLMSSSTKPIAAKVFGLYLVERKDSISGKLLLGGGDPGIYKGPLRYVKLNSKDDYTVTVAAKIQVGVDLLDLGIICDALLDTGANSIRVPQAEGCFQRLIKGIQQEASRASIDVPFTWDAEAGLWTFPCAYHATMPRLTFWLGSKGDVPLTLTYTNYVRNIGNSCALIIRQTKKTRWTLPGEAIIGNYVEFRPEEGRVGIAPLAV</sequence>
<evidence type="ECO:0000256" key="6">
    <source>
        <dbReference type="SAM" id="SignalP"/>
    </source>
</evidence>
<evidence type="ECO:0000256" key="5">
    <source>
        <dbReference type="RuleBase" id="RU000454"/>
    </source>
</evidence>
<comment type="similarity">
    <text evidence="1 5">Belongs to the peptidase A1 family.</text>
</comment>
<dbReference type="GO" id="GO:0006508">
    <property type="term" value="P:proteolysis"/>
    <property type="evidence" value="ECO:0007669"/>
    <property type="project" value="UniProtKB-KW"/>
</dbReference>
<dbReference type="InterPro" id="IPR001461">
    <property type="entry name" value="Aspartic_peptidase_A1"/>
</dbReference>
<comment type="caution">
    <text evidence="8">The sequence shown here is derived from an EMBL/GenBank/DDBJ whole genome shotgun (WGS) entry which is preliminary data.</text>
</comment>
<keyword evidence="4 5" id="KW-0378">Hydrolase</keyword>
<dbReference type="Proteomes" id="UP000591131">
    <property type="component" value="Unassembled WGS sequence"/>
</dbReference>
<evidence type="ECO:0000256" key="4">
    <source>
        <dbReference type="ARBA" id="ARBA00022801"/>
    </source>
</evidence>
<accession>A0A7J6L2E5</accession>
<keyword evidence="3 5" id="KW-0064">Aspartyl protease</keyword>
<dbReference type="EMBL" id="JAAPAO010000831">
    <property type="protein sequence ID" value="KAF4653324.1"/>
    <property type="molecule type" value="Genomic_DNA"/>
</dbReference>
<dbReference type="CDD" id="cd05471">
    <property type="entry name" value="pepsin_like"/>
    <property type="match status" value="1"/>
</dbReference>
<dbReference type="AlphaFoldDB" id="A0A7J6L2E5"/>
<dbReference type="PANTHER" id="PTHR47966:SF51">
    <property type="entry name" value="BETA-SITE APP-CLEAVING ENZYME, ISOFORM A-RELATED"/>
    <property type="match status" value="1"/>
</dbReference>
<feature type="signal peptide" evidence="6">
    <location>
        <begin position="1"/>
        <end position="17"/>
    </location>
</feature>
<evidence type="ECO:0000256" key="1">
    <source>
        <dbReference type="ARBA" id="ARBA00007447"/>
    </source>
</evidence>
<evidence type="ECO:0000313" key="8">
    <source>
        <dbReference type="EMBL" id="KAF4653324.1"/>
    </source>
</evidence>
<name>A0A7J6L2E5_PERCH</name>
<keyword evidence="6" id="KW-0732">Signal</keyword>
<feature type="domain" description="Peptidase A1" evidence="7">
    <location>
        <begin position="49"/>
        <end position="376"/>
    </location>
</feature>
<evidence type="ECO:0000256" key="3">
    <source>
        <dbReference type="ARBA" id="ARBA00022750"/>
    </source>
</evidence>